<organism evidence="1 2">
    <name type="scientific">Flavobacterium soyangense</name>
    <dbReference type="NCBI Taxonomy" id="2023265"/>
    <lineage>
        <taxon>Bacteria</taxon>
        <taxon>Pseudomonadati</taxon>
        <taxon>Bacteroidota</taxon>
        <taxon>Flavobacteriia</taxon>
        <taxon>Flavobacteriales</taxon>
        <taxon>Flavobacteriaceae</taxon>
        <taxon>Flavobacterium</taxon>
    </lineage>
</organism>
<proteinExistence type="predicted"/>
<evidence type="ECO:0000313" key="1">
    <source>
        <dbReference type="EMBL" id="MBF2709935.1"/>
    </source>
</evidence>
<accession>A0A930XVR4</accession>
<gene>
    <name evidence="1" type="ORF">IR213_15270</name>
</gene>
<comment type="caution">
    <text evidence="1">The sequence shown here is derived from an EMBL/GenBank/DDBJ whole genome shotgun (WGS) entry which is preliminary data.</text>
</comment>
<dbReference type="RefSeq" id="WP_194313165.1">
    <property type="nucleotide sequence ID" value="NZ_JADHEC010000054.1"/>
</dbReference>
<reference evidence="1" key="1">
    <citation type="submission" date="2020-11" db="EMBL/GenBank/DDBJ databases">
        <title>Genome of Flavobacterium soyangense.</title>
        <authorList>
            <person name="Liu Q."/>
            <person name="Xin Y.-H."/>
        </authorList>
    </citation>
    <scope>NUCLEOTIDE SEQUENCE</scope>
    <source>
        <strain evidence="1">CGMCC 1.13493</strain>
    </source>
</reference>
<protein>
    <submittedName>
        <fullName evidence="1">Uncharacterized protein</fullName>
    </submittedName>
</protein>
<dbReference type="EMBL" id="JADHEC010000054">
    <property type="protein sequence ID" value="MBF2709935.1"/>
    <property type="molecule type" value="Genomic_DNA"/>
</dbReference>
<dbReference type="AlphaFoldDB" id="A0A930XVR4"/>
<keyword evidence="2" id="KW-1185">Reference proteome</keyword>
<sequence length="100" mass="11760">MAYPDKSEFDYWNKIALELQKEGFKINCSRYIEDKNVPDGTDLADIYLESRINTDPVKAQKQLTKTEIEVNRLAQINPELINLIRTFELLDNEHNEINIF</sequence>
<dbReference type="Proteomes" id="UP000646211">
    <property type="component" value="Unassembled WGS sequence"/>
</dbReference>
<name>A0A930XVR4_9FLAO</name>
<evidence type="ECO:0000313" key="2">
    <source>
        <dbReference type="Proteomes" id="UP000646211"/>
    </source>
</evidence>